<name>A0A5C7F4G8_9BACI</name>
<proteinExistence type="inferred from homology"/>
<evidence type="ECO:0000259" key="3">
    <source>
        <dbReference type="PROSITE" id="PS01031"/>
    </source>
</evidence>
<evidence type="ECO:0000256" key="2">
    <source>
        <dbReference type="RuleBase" id="RU003616"/>
    </source>
</evidence>
<accession>A0A5C7F4G8</accession>
<dbReference type="SUPFAM" id="SSF49764">
    <property type="entry name" value="HSP20-like chaperones"/>
    <property type="match status" value="1"/>
</dbReference>
<reference evidence="4 5" key="1">
    <citation type="submission" date="2024-01" db="EMBL/GenBank/DDBJ databases">
        <title>Complete Genome Sequence of Alkalicoccus halolimnae BZ-SZ-XJ29T, a Moderately Halophilic Bacterium Isolated from a Salt Lake.</title>
        <authorList>
            <person name="Zhao B."/>
        </authorList>
    </citation>
    <scope>NUCLEOTIDE SEQUENCE [LARGE SCALE GENOMIC DNA]</scope>
    <source>
        <strain evidence="4 5">BZ-SZ-XJ29</strain>
    </source>
</reference>
<dbReference type="RefSeq" id="WP_147803717.1">
    <property type="nucleotide sequence ID" value="NZ_CP144914.1"/>
</dbReference>
<organism evidence="4 5">
    <name type="scientific">Alkalicoccus halolimnae</name>
    <dbReference type="NCBI Taxonomy" id="1667239"/>
    <lineage>
        <taxon>Bacteria</taxon>
        <taxon>Bacillati</taxon>
        <taxon>Bacillota</taxon>
        <taxon>Bacilli</taxon>
        <taxon>Bacillales</taxon>
        <taxon>Bacillaceae</taxon>
        <taxon>Alkalicoccus</taxon>
    </lineage>
</organism>
<comment type="similarity">
    <text evidence="1 2">Belongs to the small heat shock protein (HSP20) family.</text>
</comment>
<dbReference type="KEGG" id="ahal:FTX54_014645"/>
<dbReference type="PROSITE" id="PS01031">
    <property type="entry name" value="SHSP"/>
    <property type="match status" value="1"/>
</dbReference>
<protein>
    <submittedName>
        <fullName evidence="4">Hsp20/alpha crystallin family protein</fullName>
    </submittedName>
</protein>
<dbReference type="InterPro" id="IPR008978">
    <property type="entry name" value="HSP20-like_chaperone"/>
</dbReference>
<evidence type="ECO:0000313" key="5">
    <source>
        <dbReference type="Proteomes" id="UP000321816"/>
    </source>
</evidence>
<dbReference type="Pfam" id="PF00011">
    <property type="entry name" value="HSP20"/>
    <property type="match status" value="1"/>
</dbReference>
<dbReference type="InterPro" id="IPR002068">
    <property type="entry name" value="A-crystallin/Hsp20_dom"/>
</dbReference>
<feature type="domain" description="SHSP" evidence="3">
    <location>
        <begin position="29"/>
        <end position="144"/>
    </location>
</feature>
<gene>
    <name evidence="4" type="ORF">FTX54_014645</name>
</gene>
<dbReference type="PANTHER" id="PTHR11527">
    <property type="entry name" value="HEAT-SHOCK PROTEIN 20 FAMILY MEMBER"/>
    <property type="match status" value="1"/>
</dbReference>
<keyword evidence="5" id="KW-1185">Reference proteome</keyword>
<evidence type="ECO:0000256" key="1">
    <source>
        <dbReference type="PROSITE-ProRule" id="PRU00285"/>
    </source>
</evidence>
<evidence type="ECO:0000313" key="4">
    <source>
        <dbReference type="EMBL" id="WWD79619.1"/>
    </source>
</evidence>
<dbReference type="InterPro" id="IPR031107">
    <property type="entry name" value="Small_HSP"/>
</dbReference>
<dbReference type="Gene3D" id="2.60.40.790">
    <property type="match status" value="1"/>
</dbReference>
<dbReference type="Proteomes" id="UP000321816">
    <property type="component" value="Chromosome"/>
</dbReference>
<dbReference type="OrthoDB" id="9811615at2"/>
<dbReference type="AlphaFoldDB" id="A0A5C7F4G8"/>
<dbReference type="CDD" id="cd06471">
    <property type="entry name" value="ACD_LpsHSP_like"/>
    <property type="match status" value="1"/>
</dbReference>
<dbReference type="EMBL" id="CP144914">
    <property type="protein sequence ID" value="WWD79619.1"/>
    <property type="molecule type" value="Genomic_DNA"/>
</dbReference>
<sequence length="144" mass="17020">MKMRLPRKRDSFFPSLFDRGLEADYVDRFFGEIYFPQVDVKEKENHYVLDVDLPGYTKEDVTVEYADGYLEIRGEREKSSHIEEGDGRFIRKERSYGSFRRHFFIGEIDKNEISGSFNNGVLTLQVPKSKEDEKKENGHRINIE</sequence>